<name>A0ACC0A6T9_CATRO</name>
<gene>
    <name evidence="1" type="ORF">M9H77_32433</name>
</gene>
<accession>A0ACC0A6T9</accession>
<organism evidence="1 2">
    <name type="scientific">Catharanthus roseus</name>
    <name type="common">Madagascar periwinkle</name>
    <name type="synonym">Vinca rosea</name>
    <dbReference type="NCBI Taxonomy" id="4058"/>
    <lineage>
        <taxon>Eukaryota</taxon>
        <taxon>Viridiplantae</taxon>
        <taxon>Streptophyta</taxon>
        <taxon>Embryophyta</taxon>
        <taxon>Tracheophyta</taxon>
        <taxon>Spermatophyta</taxon>
        <taxon>Magnoliopsida</taxon>
        <taxon>eudicotyledons</taxon>
        <taxon>Gunneridae</taxon>
        <taxon>Pentapetalae</taxon>
        <taxon>asterids</taxon>
        <taxon>lamiids</taxon>
        <taxon>Gentianales</taxon>
        <taxon>Apocynaceae</taxon>
        <taxon>Rauvolfioideae</taxon>
        <taxon>Vinceae</taxon>
        <taxon>Catharanthinae</taxon>
        <taxon>Catharanthus</taxon>
    </lineage>
</organism>
<dbReference type="Proteomes" id="UP001060085">
    <property type="component" value="Linkage Group LG07"/>
</dbReference>
<protein>
    <submittedName>
        <fullName evidence="1">Uncharacterized protein</fullName>
    </submittedName>
</protein>
<keyword evidence="2" id="KW-1185">Reference proteome</keyword>
<dbReference type="EMBL" id="CM044707">
    <property type="protein sequence ID" value="KAI5655246.1"/>
    <property type="molecule type" value="Genomic_DNA"/>
</dbReference>
<evidence type="ECO:0000313" key="1">
    <source>
        <dbReference type="EMBL" id="KAI5655246.1"/>
    </source>
</evidence>
<comment type="caution">
    <text evidence="1">The sequence shown here is derived from an EMBL/GenBank/DDBJ whole genome shotgun (WGS) entry which is preliminary data.</text>
</comment>
<proteinExistence type="predicted"/>
<sequence length="104" mass="11199">MAGRSKFLTLIIVVLFLGNLCLMNIEARPIINSPKVQIKTMDNVIHNVFDTFSGGHRHKTTTVGGKMEENKTGGPSSGGQGHQVISDEMLEENKKTGPSPGHGN</sequence>
<reference evidence="2" key="1">
    <citation type="journal article" date="2023" name="Nat. Plants">
        <title>Single-cell RNA sequencing provides a high-resolution roadmap for understanding the multicellular compartmentation of specialized metabolism.</title>
        <authorList>
            <person name="Sun S."/>
            <person name="Shen X."/>
            <person name="Li Y."/>
            <person name="Li Y."/>
            <person name="Wang S."/>
            <person name="Li R."/>
            <person name="Zhang H."/>
            <person name="Shen G."/>
            <person name="Guo B."/>
            <person name="Wei J."/>
            <person name="Xu J."/>
            <person name="St-Pierre B."/>
            <person name="Chen S."/>
            <person name="Sun C."/>
        </authorList>
    </citation>
    <scope>NUCLEOTIDE SEQUENCE [LARGE SCALE GENOMIC DNA]</scope>
</reference>
<evidence type="ECO:0000313" key="2">
    <source>
        <dbReference type="Proteomes" id="UP001060085"/>
    </source>
</evidence>